<protein>
    <recommendedName>
        <fullName evidence="8">Probable cytosol aminopeptidase</fullName>
        <ecNumber evidence="8">3.4.11.1</ecNumber>
    </recommendedName>
    <alternativeName>
        <fullName evidence="8">Leucine aminopeptidase</fullName>
        <shortName evidence="8">LAP</shortName>
        <ecNumber evidence="8">3.4.11.10</ecNumber>
    </alternativeName>
    <alternativeName>
        <fullName evidence="8">Leucyl aminopeptidase</fullName>
    </alternativeName>
</protein>
<feature type="binding site" evidence="8">
    <location>
        <position position="354"/>
    </location>
    <ligand>
        <name>Mn(2+)</name>
        <dbReference type="ChEBI" id="CHEBI:29035"/>
        <label>1</label>
    </ligand>
</feature>
<comment type="similarity">
    <text evidence="3 8">Belongs to the peptidase M17 family.</text>
</comment>
<dbReference type="Gene3D" id="3.40.630.10">
    <property type="entry name" value="Zn peptidases"/>
    <property type="match status" value="1"/>
</dbReference>
<evidence type="ECO:0000259" key="9">
    <source>
        <dbReference type="PROSITE" id="PS00631"/>
    </source>
</evidence>
<evidence type="ECO:0000256" key="2">
    <source>
        <dbReference type="ARBA" id="ARBA00000967"/>
    </source>
</evidence>
<evidence type="ECO:0000256" key="7">
    <source>
        <dbReference type="ARBA" id="ARBA00049972"/>
    </source>
</evidence>
<dbReference type="EC" id="3.4.11.10" evidence="8"/>
<dbReference type="RefSeq" id="WP_015747158.1">
    <property type="nucleotide sequence ID" value="NC_013235.1"/>
</dbReference>
<evidence type="ECO:0000256" key="4">
    <source>
        <dbReference type="ARBA" id="ARBA00022438"/>
    </source>
</evidence>
<dbReference type="InterPro" id="IPR043472">
    <property type="entry name" value="Macro_dom-like"/>
</dbReference>
<feature type="active site" evidence="8">
    <location>
        <position position="271"/>
    </location>
</feature>
<evidence type="ECO:0000256" key="5">
    <source>
        <dbReference type="ARBA" id="ARBA00022670"/>
    </source>
</evidence>
<feature type="binding site" evidence="8">
    <location>
        <position position="354"/>
    </location>
    <ligand>
        <name>Mn(2+)</name>
        <dbReference type="ChEBI" id="CHEBI:29035"/>
        <label>2</label>
    </ligand>
</feature>
<proteinExistence type="inferred from homology"/>
<dbReference type="GO" id="GO:0006508">
    <property type="term" value="P:proteolysis"/>
    <property type="evidence" value="ECO:0007669"/>
    <property type="project" value="UniProtKB-KW"/>
</dbReference>
<keyword evidence="4 8" id="KW-0031">Aminopeptidase</keyword>
<comment type="catalytic activity">
    <reaction evidence="2 8">
        <text>Release of an N-terminal amino acid, preferentially leucine, but not glutamic or aspartic acids.</text>
        <dbReference type="EC" id="3.4.11.10"/>
    </reaction>
</comment>
<reference evidence="11" key="1">
    <citation type="submission" date="2009-09" db="EMBL/GenBank/DDBJ databases">
        <title>The complete genome of Nakamurella multipartita DSM 44233.</title>
        <authorList>
            <consortium name="US DOE Joint Genome Institute (JGI-PGF)"/>
            <person name="Lucas S."/>
            <person name="Copeland A."/>
            <person name="Lapidus A."/>
            <person name="Glavina del Rio T."/>
            <person name="Dalin E."/>
            <person name="Tice H."/>
            <person name="Bruce D."/>
            <person name="Goodwin L."/>
            <person name="Pitluck S."/>
            <person name="Kyrpides N."/>
            <person name="Mavromatis K."/>
            <person name="Ivanova N."/>
            <person name="Ovchinnikova G."/>
            <person name="Sims D."/>
            <person name="Meincke L."/>
            <person name="Brettin T."/>
            <person name="Detter J.C."/>
            <person name="Han C."/>
            <person name="Larimer F."/>
            <person name="Land M."/>
            <person name="Hauser L."/>
            <person name="Markowitz V."/>
            <person name="Cheng J.-F."/>
            <person name="Hugenholtz P."/>
            <person name="Woyke T."/>
            <person name="Wu D."/>
            <person name="Klenk H.-P."/>
            <person name="Eisen J.A."/>
        </authorList>
    </citation>
    <scope>NUCLEOTIDE SEQUENCE [LARGE SCALE GENOMIC DNA]</scope>
    <source>
        <strain evidence="11">ATCC 700099 / DSM 44233 / CIP 104796 / JCM 9543 / NBRC 105858 / Y-104</strain>
    </source>
</reference>
<dbReference type="EMBL" id="CP001737">
    <property type="protein sequence ID" value="ACV78256.1"/>
    <property type="molecule type" value="Genomic_DNA"/>
</dbReference>
<feature type="binding site" evidence="8">
    <location>
        <position position="264"/>
    </location>
    <ligand>
        <name>Mn(2+)</name>
        <dbReference type="ChEBI" id="CHEBI:29035"/>
        <label>1</label>
    </ligand>
</feature>
<dbReference type="PANTHER" id="PTHR11963">
    <property type="entry name" value="LEUCINE AMINOPEPTIDASE-RELATED"/>
    <property type="match status" value="1"/>
</dbReference>
<dbReference type="HOGENOM" id="CLU_013734_2_0_11"/>
<evidence type="ECO:0000256" key="8">
    <source>
        <dbReference type="HAMAP-Rule" id="MF_00181"/>
    </source>
</evidence>
<dbReference type="InParanoid" id="C8XH50"/>
<gene>
    <name evidence="8" type="primary">pepA</name>
    <name evidence="10" type="ordered locus">Namu_1867</name>
</gene>
<feature type="binding site" evidence="8">
    <location>
        <position position="352"/>
    </location>
    <ligand>
        <name>Mn(2+)</name>
        <dbReference type="ChEBI" id="CHEBI:29035"/>
        <label>1</label>
    </ligand>
</feature>
<dbReference type="InterPro" id="IPR011356">
    <property type="entry name" value="Leucine_aapep/pepB"/>
</dbReference>
<accession>C8XH50</accession>
<dbReference type="SUPFAM" id="SSF52949">
    <property type="entry name" value="Macro domain-like"/>
    <property type="match status" value="1"/>
</dbReference>
<keyword evidence="8" id="KW-0464">Manganese</keyword>
<dbReference type="AlphaFoldDB" id="C8XH50"/>
<evidence type="ECO:0000256" key="3">
    <source>
        <dbReference type="ARBA" id="ARBA00009528"/>
    </source>
</evidence>
<dbReference type="InterPro" id="IPR000819">
    <property type="entry name" value="Peptidase_M17_C"/>
</dbReference>
<dbReference type="Proteomes" id="UP000002218">
    <property type="component" value="Chromosome"/>
</dbReference>
<feature type="binding site" evidence="8">
    <location>
        <position position="264"/>
    </location>
    <ligand>
        <name>Mn(2+)</name>
        <dbReference type="ChEBI" id="CHEBI:29035"/>
        <label>2</label>
    </ligand>
</feature>
<dbReference type="EC" id="3.4.11.1" evidence="8"/>
<keyword evidence="6 8" id="KW-0378">Hydrolase</keyword>
<dbReference type="InterPro" id="IPR023042">
    <property type="entry name" value="Peptidase_M17_leu_NH2_pept"/>
</dbReference>
<evidence type="ECO:0000256" key="6">
    <source>
        <dbReference type="ARBA" id="ARBA00022801"/>
    </source>
</evidence>
<dbReference type="InterPro" id="IPR008283">
    <property type="entry name" value="Peptidase_M17_N"/>
</dbReference>
<dbReference type="CDD" id="cd00433">
    <property type="entry name" value="Peptidase_M17"/>
    <property type="match status" value="1"/>
</dbReference>
<feature type="active site" evidence="8">
    <location>
        <position position="356"/>
    </location>
</feature>
<dbReference type="eggNOG" id="COG0260">
    <property type="taxonomic scope" value="Bacteria"/>
</dbReference>
<name>C8XH50_NAKMY</name>
<dbReference type="GO" id="GO:0030145">
    <property type="term" value="F:manganese ion binding"/>
    <property type="evidence" value="ECO:0007669"/>
    <property type="project" value="UniProtKB-UniRule"/>
</dbReference>
<dbReference type="KEGG" id="nml:Namu_1867"/>
<dbReference type="Pfam" id="PF02789">
    <property type="entry name" value="Peptidase_M17_N"/>
    <property type="match status" value="1"/>
</dbReference>
<feature type="binding site" evidence="8">
    <location>
        <position position="259"/>
    </location>
    <ligand>
        <name>Mn(2+)</name>
        <dbReference type="ChEBI" id="CHEBI:29035"/>
        <label>2</label>
    </ligand>
</feature>
<comment type="cofactor">
    <cofactor evidence="8">
        <name>Mn(2+)</name>
        <dbReference type="ChEBI" id="CHEBI:29035"/>
    </cofactor>
    <text evidence="8">Binds 2 manganese ions per subunit.</text>
</comment>
<sequence>MTRLTLTTADPLTVKADALVVAAYQGADDPVAADDRFAALVAAATLAGGTGKPGSVTTIPGGSAGGGVVAADRVVVVGIGAAPATDDQAEPGALADRVRRAAGAASRALAGHSKAVSTLSLIDPSAAAEGHLLGAYVFDTYKKPGSEPVQAIVLTVPSANKQAKQTLERATIVAESVAFARSLVNSAPNDLFPAEFANRASAAAKSAGLAVEVLDEKALAKGGYGGILGVGAGSSRPPRLVRVSYTPAKSAATVALVGKGITFDTGGISIKPGPKMDQMTSDMAGAAAVVATVLGAARLALPVTVIAYAALAENMPSGTAYRPGDVLRHYGGAASRGKPAPAGKTVHVLNTDAEGRLVLADAIVRACEDNPDYLVETSTLTGAQVVALGKRTMGVMGTPELRDRIAATAREVGEGGWAMPLSEHLREGLDSPLADLQNISGEPSGGMLVAGHYLAQFVADGLPWAHLDIAGPSFNDSKAYGYTTTGGTGVPVRTLLALLADLGAR</sequence>
<comment type="catalytic activity">
    <reaction evidence="1 8">
        <text>Release of an N-terminal amino acid, Xaa-|-Yaa-, in which Xaa is preferably Leu, but may be other amino acids including Pro although not Arg or Lys, and Yaa may be Pro. Amino acid amides and methyl esters are also readily hydrolyzed, but rates on arylamides are exceedingly low.</text>
        <dbReference type="EC" id="3.4.11.1"/>
    </reaction>
</comment>
<feature type="binding site" evidence="8">
    <location>
        <position position="282"/>
    </location>
    <ligand>
        <name>Mn(2+)</name>
        <dbReference type="ChEBI" id="CHEBI:29035"/>
        <label>2</label>
    </ligand>
</feature>
<dbReference type="GO" id="GO:0005737">
    <property type="term" value="C:cytoplasm"/>
    <property type="evidence" value="ECO:0007669"/>
    <property type="project" value="UniProtKB-SubCell"/>
</dbReference>
<keyword evidence="5 8" id="KW-0645">Protease</keyword>
<dbReference type="GO" id="GO:0070006">
    <property type="term" value="F:metalloaminopeptidase activity"/>
    <property type="evidence" value="ECO:0007669"/>
    <property type="project" value="InterPro"/>
</dbReference>
<comment type="subcellular location">
    <subcellularLocation>
        <location evidence="8">Cytoplasm</location>
    </subcellularLocation>
</comment>
<reference evidence="10 11" key="2">
    <citation type="journal article" date="2010" name="Stand. Genomic Sci.">
        <title>Complete genome sequence of Nakamurella multipartita type strain (Y-104).</title>
        <authorList>
            <person name="Tice H."/>
            <person name="Mayilraj S."/>
            <person name="Sims D."/>
            <person name="Lapidus A."/>
            <person name="Nolan M."/>
            <person name="Lucas S."/>
            <person name="Glavina Del Rio T."/>
            <person name="Copeland A."/>
            <person name="Cheng J.F."/>
            <person name="Meincke L."/>
            <person name="Bruce D."/>
            <person name="Goodwin L."/>
            <person name="Pitluck S."/>
            <person name="Ivanova N."/>
            <person name="Mavromatis K."/>
            <person name="Ovchinnikova G."/>
            <person name="Pati A."/>
            <person name="Chen A."/>
            <person name="Palaniappan K."/>
            <person name="Land M."/>
            <person name="Hauser L."/>
            <person name="Chang Y.J."/>
            <person name="Jeffries C.D."/>
            <person name="Detter J.C."/>
            <person name="Brettin T."/>
            <person name="Rohde M."/>
            <person name="Goker M."/>
            <person name="Bristow J."/>
            <person name="Eisen J.A."/>
            <person name="Markowitz V."/>
            <person name="Hugenholtz P."/>
            <person name="Kyrpides N.C."/>
            <person name="Klenk H.P."/>
            <person name="Chen F."/>
        </authorList>
    </citation>
    <scope>NUCLEOTIDE SEQUENCE [LARGE SCALE GENOMIC DNA]</scope>
    <source>
        <strain evidence="11">ATCC 700099 / DSM 44233 / CIP 104796 / JCM 9543 / NBRC 105858 / Y-104</strain>
    </source>
</reference>
<keyword evidence="8" id="KW-0963">Cytoplasm</keyword>
<keyword evidence="8" id="KW-0479">Metal-binding</keyword>
<evidence type="ECO:0000313" key="10">
    <source>
        <dbReference type="EMBL" id="ACV78256.1"/>
    </source>
</evidence>
<feature type="domain" description="Cytosol aminopeptidase" evidence="9">
    <location>
        <begin position="350"/>
        <end position="357"/>
    </location>
</feature>
<dbReference type="Gene3D" id="3.40.220.10">
    <property type="entry name" value="Leucine Aminopeptidase, subunit E, domain 1"/>
    <property type="match status" value="1"/>
</dbReference>
<dbReference type="HAMAP" id="MF_00181">
    <property type="entry name" value="Cytosol_peptidase_M17"/>
    <property type="match status" value="1"/>
</dbReference>
<dbReference type="FunCoup" id="C8XH50">
    <property type="interactions" value="337"/>
</dbReference>
<dbReference type="NCBIfam" id="NF002073">
    <property type="entry name" value="PRK00913.1-2"/>
    <property type="match status" value="1"/>
</dbReference>
<dbReference type="PRINTS" id="PR00481">
    <property type="entry name" value="LAMNOPPTDASE"/>
</dbReference>
<dbReference type="SUPFAM" id="SSF53187">
    <property type="entry name" value="Zn-dependent exopeptidases"/>
    <property type="match status" value="1"/>
</dbReference>
<organism evidence="10 11">
    <name type="scientific">Nakamurella multipartita (strain ATCC 700099 / DSM 44233 / CIP 104796 / JCM 9543 / NBRC 105858 / Y-104)</name>
    <name type="common">Microsphaera multipartita</name>
    <dbReference type="NCBI Taxonomy" id="479431"/>
    <lineage>
        <taxon>Bacteria</taxon>
        <taxon>Bacillati</taxon>
        <taxon>Actinomycetota</taxon>
        <taxon>Actinomycetes</taxon>
        <taxon>Nakamurellales</taxon>
        <taxon>Nakamurellaceae</taxon>
        <taxon>Nakamurella</taxon>
    </lineage>
</organism>
<comment type="function">
    <text evidence="7 8">Presumably involved in the processing and regular turnover of intracellular proteins. Catalyzes the removal of unsubstituted N-terminal amino acids from various peptides.</text>
</comment>
<dbReference type="Pfam" id="PF00883">
    <property type="entry name" value="Peptidase_M17"/>
    <property type="match status" value="1"/>
</dbReference>
<dbReference type="OrthoDB" id="9809354at2"/>
<evidence type="ECO:0000313" key="11">
    <source>
        <dbReference type="Proteomes" id="UP000002218"/>
    </source>
</evidence>
<evidence type="ECO:0000256" key="1">
    <source>
        <dbReference type="ARBA" id="ARBA00000135"/>
    </source>
</evidence>
<dbReference type="STRING" id="479431.Namu_1867"/>
<dbReference type="PROSITE" id="PS00631">
    <property type="entry name" value="CYTOSOL_AP"/>
    <property type="match status" value="1"/>
</dbReference>
<keyword evidence="11" id="KW-1185">Reference proteome</keyword>
<dbReference type="PANTHER" id="PTHR11963:SF23">
    <property type="entry name" value="CYTOSOL AMINOPEPTIDASE"/>
    <property type="match status" value="1"/>
</dbReference>